<organism evidence="1 2">
    <name type="scientific">Aduncisulcus paluster</name>
    <dbReference type="NCBI Taxonomy" id="2918883"/>
    <lineage>
        <taxon>Eukaryota</taxon>
        <taxon>Metamonada</taxon>
        <taxon>Carpediemonas-like organisms</taxon>
        <taxon>Aduncisulcus</taxon>
    </lineage>
</organism>
<sequence length="291" mass="33163">MPKEGSEPDLISLAELKELSNAINEATTTTAKDTLYLKHFHAFYDLLSYDKAADLYQEDSERIDMICRCLSYLTSAGSPLVYLSAKQTAHLYRTFIKFLLEAEPYQDIAFVQNLYRICANFCFAHVDCGRELFYDVFSSVQRLLKRATLVYTDNNYLHRLVLKVLHNITTMELEETRNGVFELVKPFVLPILSMYHDKTIIHELNTILYNSSLLANGEVLQCHPGRSKVIFDFLEPLLECVDQYFTGNNLSQITYFLGHLGSIAAISSEYSYIVVGLLSVAPFGEYIIPNA</sequence>
<gene>
    <name evidence="1" type="ORF">ADUPG1_000576</name>
</gene>
<evidence type="ECO:0008006" key="3">
    <source>
        <dbReference type="Google" id="ProtNLM"/>
    </source>
</evidence>
<accession>A0ABQ5K8P8</accession>
<evidence type="ECO:0000313" key="1">
    <source>
        <dbReference type="EMBL" id="GKT28317.1"/>
    </source>
</evidence>
<comment type="caution">
    <text evidence="1">The sequence shown here is derived from an EMBL/GenBank/DDBJ whole genome shotgun (WGS) entry which is preliminary data.</text>
</comment>
<reference evidence="1" key="1">
    <citation type="submission" date="2022-03" db="EMBL/GenBank/DDBJ databases">
        <title>Draft genome sequence of Aduncisulcus paluster, a free-living microaerophilic Fornicata.</title>
        <authorList>
            <person name="Yuyama I."/>
            <person name="Kume K."/>
            <person name="Tamura T."/>
            <person name="Inagaki Y."/>
            <person name="Hashimoto T."/>
        </authorList>
    </citation>
    <scope>NUCLEOTIDE SEQUENCE</scope>
    <source>
        <strain evidence="1">NY0171</strain>
    </source>
</reference>
<protein>
    <recommendedName>
        <fullName evidence="3">Protein SDA1</fullName>
    </recommendedName>
</protein>
<name>A0ABQ5K8P8_9EUKA</name>
<dbReference type="Proteomes" id="UP001057375">
    <property type="component" value="Unassembled WGS sequence"/>
</dbReference>
<dbReference type="EMBL" id="BQXS01000237">
    <property type="protein sequence ID" value="GKT28317.1"/>
    <property type="molecule type" value="Genomic_DNA"/>
</dbReference>
<evidence type="ECO:0000313" key="2">
    <source>
        <dbReference type="Proteomes" id="UP001057375"/>
    </source>
</evidence>
<keyword evidence="2" id="KW-1185">Reference proteome</keyword>
<proteinExistence type="predicted"/>